<proteinExistence type="predicted"/>
<gene>
    <name evidence="1" type="ORF">GALL_444050</name>
</gene>
<dbReference type="AlphaFoldDB" id="A0A1J5PS42"/>
<evidence type="ECO:0000313" key="1">
    <source>
        <dbReference type="EMBL" id="OIQ73954.1"/>
    </source>
</evidence>
<accession>A0A1J5PS42</accession>
<comment type="caution">
    <text evidence="1">The sequence shown here is derived from an EMBL/GenBank/DDBJ whole genome shotgun (WGS) entry which is preliminary data.</text>
</comment>
<dbReference type="EMBL" id="MLJW01002677">
    <property type="protein sequence ID" value="OIQ73954.1"/>
    <property type="molecule type" value="Genomic_DNA"/>
</dbReference>
<reference evidence="1" key="1">
    <citation type="submission" date="2016-10" db="EMBL/GenBank/DDBJ databases">
        <title>Sequence of Gallionella enrichment culture.</title>
        <authorList>
            <person name="Poehlein A."/>
            <person name="Muehling M."/>
            <person name="Daniel R."/>
        </authorList>
    </citation>
    <scope>NUCLEOTIDE SEQUENCE</scope>
</reference>
<organism evidence="1">
    <name type="scientific">mine drainage metagenome</name>
    <dbReference type="NCBI Taxonomy" id="410659"/>
    <lineage>
        <taxon>unclassified sequences</taxon>
        <taxon>metagenomes</taxon>
        <taxon>ecological metagenomes</taxon>
    </lineage>
</organism>
<sequence length="212" mass="21610">MKHVLGRTVALTSAVLLAVGVSSPANASDDSGKLTSVGPVSQSNFRSPVVRLHPGVSSGVTPQVTGSGGQIVGYSGVTITPPGGTSGTFAQGFTSYYTAGSGLTSAYINVTSGSSYARWYGATPYNADSIGLSNSVWVGGLGVSISVGGSSGVGISVSNDTVTMSNSVANTWRNEHSFTNIDFSTALAIWGPYENSSDSATFSYQTFYDNIS</sequence>
<protein>
    <submittedName>
        <fullName evidence="1">Uncharacterized protein</fullName>
    </submittedName>
</protein>
<name>A0A1J5PS42_9ZZZZ</name>